<proteinExistence type="predicted"/>
<dbReference type="AlphaFoldDB" id="A0A553RP30"/>
<name>A0A553RP30_9TELE</name>
<protein>
    <submittedName>
        <fullName evidence="1">Uncharacterized protein</fullName>
    </submittedName>
</protein>
<keyword evidence="2" id="KW-1185">Reference proteome</keyword>
<sequence length="256" mass="28253">MIVVLSLNQKLVSCDLEHPSSTRGQGLAFCAGRGCFLRGFGLHFHLRLSPPVIRGQRDSSAPSQALCPSRGMNSKDACVHEGLESGGNAACCCGNRRKFALVLVIQSLLTVACATFTLSNFLKESPQVSKDRGIFMQMIDADSGELSFHVIWNRSVHLPTKKRVKLDCPGPYIVYLWVDSELVDPEGVFNLTMEQGEKSFHLLTLQKNGHEETHAVVMLSEKSEIAVKMAPVRDNNPIYNLTLGIHHMLGEQCFDV</sequence>
<dbReference type="Proteomes" id="UP000316079">
    <property type="component" value="Unassembled WGS sequence"/>
</dbReference>
<dbReference type="OrthoDB" id="8928203at2759"/>
<organism evidence="1 2">
    <name type="scientific">Danionella cerebrum</name>
    <dbReference type="NCBI Taxonomy" id="2873325"/>
    <lineage>
        <taxon>Eukaryota</taxon>
        <taxon>Metazoa</taxon>
        <taxon>Chordata</taxon>
        <taxon>Craniata</taxon>
        <taxon>Vertebrata</taxon>
        <taxon>Euteleostomi</taxon>
        <taxon>Actinopterygii</taxon>
        <taxon>Neopterygii</taxon>
        <taxon>Teleostei</taxon>
        <taxon>Ostariophysi</taxon>
        <taxon>Cypriniformes</taxon>
        <taxon>Danionidae</taxon>
        <taxon>Danioninae</taxon>
        <taxon>Danionella</taxon>
    </lineage>
</organism>
<evidence type="ECO:0000313" key="2">
    <source>
        <dbReference type="Proteomes" id="UP000316079"/>
    </source>
</evidence>
<reference evidence="1 2" key="1">
    <citation type="journal article" date="2019" name="Sci. Data">
        <title>Hybrid genome assembly and annotation of Danionella translucida.</title>
        <authorList>
            <person name="Kadobianskyi M."/>
            <person name="Schulze L."/>
            <person name="Schuelke M."/>
            <person name="Judkewitz B."/>
        </authorList>
    </citation>
    <scope>NUCLEOTIDE SEQUENCE [LARGE SCALE GENOMIC DNA]</scope>
    <source>
        <strain evidence="1 2">Bolton</strain>
    </source>
</reference>
<evidence type="ECO:0000313" key="1">
    <source>
        <dbReference type="EMBL" id="TRZ03947.1"/>
    </source>
</evidence>
<accession>A0A553RP30</accession>
<gene>
    <name evidence="1" type="ORF">DNTS_029290</name>
</gene>
<dbReference type="EMBL" id="SRMA01002504">
    <property type="protein sequence ID" value="TRZ03947.1"/>
    <property type="molecule type" value="Genomic_DNA"/>
</dbReference>
<comment type="caution">
    <text evidence="1">The sequence shown here is derived from an EMBL/GenBank/DDBJ whole genome shotgun (WGS) entry which is preliminary data.</text>
</comment>